<feature type="transmembrane region" description="Helical" evidence="1">
    <location>
        <begin position="58"/>
        <end position="77"/>
    </location>
</feature>
<reference evidence="2 3" key="1">
    <citation type="submission" date="2016-03" db="EMBL/GenBank/DDBJ databases">
        <authorList>
            <person name="Ploux O."/>
        </authorList>
    </citation>
    <scope>NUCLEOTIDE SEQUENCE [LARGE SCALE GENOMIC DNA]</scope>
    <source>
        <strain evidence="2 3">R-45378</strain>
    </source>
</reference>
<organism evidence="2 3">
    <name type="scientific">Methylomonas koyamae</name>
    <dbReference type="NCBI Taxonomy" id="702114"/>
    <lineage>
        <taxon>Bacteria</taxon>
        <taxon>Pseudomonadati</taxon>
        <taxon>Pseudomonadota</taxon>
        <taxon>Gammaproteobacteria</taxon>
        <taxon>Methylococcales</taxon>
        <taxon>Methylococcaceae</taxon>
        <taxon>Methylomonas</taxon>
    </lineage>
</organism>
<evidence type="ECO:0000313" key="2">
    <source>
        <dbReference type="EMBL" id="OAI15381.1"/>
    </source>
</evidence>
<feature type="transmembrane region" description="Helical" evidence="1">
    <location>
        <begin position="235"/>
        <end position="255"/>
    </location>
</feature>
<keyword evidence="1" id="KW-0472">Membrane</keyword>
<comment type="caution">
    <text evidence="2">The sequence shown here is derived from an EMBL/GenBank/DDBJ whole genome shotgun (WGS) entry which is preliminary data.</text>
</comment>
<feature type="transmembrane region" description="Helical" evidence="1">
    <location>
        <begin position="170"/>
        <end position="190"/>
    </location>
</feature>
<feature type="transmembrane region" description="Helical" evidence="1">
    <location>
        <begin position="267"/>
        <end position="290"/>
    </location>
</feature>
<accession>A0A177NC18</accession>
<feature type="transmembrane region" description="Helical" evidence="1">
    <location>
        <begin position="12"/>
        <end position="38"/>
    </location>
</feature>
<dbReference type="Pfam" id="PF05940">
    <property type="entry name" value="NnrS"/>
    <property type="match status" value="1"/>
</dbReference>
<feature type="transmembrane region" description="Helical" evidence="1">
    <location>
        <begin position="353"/>
        <end position="378"/>
    </location>
</feature>
<evidence type="ECO:0000256" key="1">
    <source>
        <dbReference type="SAM" id="Phobius"/>
    </source>
</evidence>
<feature type="transmembrane region" description="Helical" evidence="1">
    <location>
        <begin position="211"/>
        <end position="229"/>
    </location>
</feature>
<feature type="transmembrane region" description="Helical" evidence="1">
    <location>
        <begin position="142"/>
        <end position="164"/>
    </location>
</feature>
<gene>
    <name evidence="2" type="ORF">A1507_14355</name>
</gene>
<dbReference type="RefSeq" id="WP_064040852.1">
    <property type="nucleotide sequence ID" value="NZ_LUUJ01000082.1"/>
</dbReference>
<protein>
    <submittedName>
        <fullName evidence="2">Short-chain dehydrogenase</fullName>
    </submittedName>
</protein>
<dbReference type="Proteomes" id="UP000077857">
    <property type="component" value="Unassembled WGS sequence"/>
</dbReference>
<dbReference type="AlphaFoldDB" id="A0A177NC18"/>
<dbReference type="InterPro" id="IPR010266">
    <property type="entry name" value="NnrS"/>
</dbReference>
<feature type="transmembrane region" description="Helical" evidence="1">
    <location>
        <begin position="329"/>
        <end position="347"/>
    </location>
</feature>
<dbReference type="EMBL" id="LUUJ01000082">
    <property type="protein sequence ID" value="OAI15381.1"/>
    <property type="molecule type" value="Genomic_DNA"/>
</dbReference>
<feature type="transmembrane region" description="Helical" evidence="1">
    <location>
        <begin position="296"/>
        <end position="317"/>
    </location>
</feature>
<evidence type="ECO:0000313" key="3">
    <source>
        <dbReference type="Proteomes" id="UP000077857"/>
    </source>
</evidence>
<sequence length="391" mass="41806">MNNKPVFDYPLFAMGFRAFFALAGLSALALIALWSSMFKGALHIDNYFAGSLWHAHEMLLGYTAAVIAGFLLTAVRNWTGLQTVNPDQLASLSFLWIYGRVLPFYSGLLPDALIAIVDLLFLPAVAYFVARPLLQTGNFKNLVFIALLLLLALGNGLIHAQILALSAATAGFGLTLVVAVVVAMILVIAGRVFPFFTERGLSGVICIRNPALDVAAVAAGMAVFALLMFGVSGAALAAAAIAALIVNVLRVSAWYNARIWYVPLLWVLYVGYGWLILGFGLVALSAFAWVQPALAMHAFTVGGIGVLTLGMMARVALGHTGRALKASNVVAIAFLLLNLATLFRVMFPALLPAWYGAFVVVSSYCWLAAFSLFAFYYASILTSPRIDGQPG</sequence>
<proteinExistence type="predicted"/>
<keyword evidence="1" id="KW-0812">Transmembrane</keyword>
<dbReference type="OrthoDB" id="9770040at2"/>
<keyword evidence="1" id="KW-1133">Transmembrane helix</keyword>
<feature type="transmembrane region" description="Helical" evidence="1">
    <location>
        <begin position="112"/>
        <end position="130"/>
    </location>
</feature>
<name>A0A177NC18_9GAMM</name>